<keyword evidence="10 14" id="KW-0446">Lipid-binding</keyword>
<dbReference type="InterPro" id="IPR035921">
    <property type="entry name" value="F/V-ATP_Csub_sf"/>
</dbReference>
<dbReference type="PANTHER" id="PTHR10031">
    <property type="entry name" value="ATP SYNTHASE LIPID-BINDING PROTEIN, MITOCHONDRIAL"/>
    <property type="match status" value="1"/>
</dbReference>
<dbReference type="Gene3D" id="1.20.20.10">
    <property type="entry name" value="F1F0 ATP synthase subunit C"/>
    <property type="match status" value="1"/>
</dbReference>
<evidence type="ECO:0000256" key="1">
    <source>
        <dbReference type="ARBA" id="ARBA00004651"/>
    </source>
</evidence>
<reference evidence="16 17" key="1">
    <citation type="submission" date="2018-03" db="EMBL/GenBank/DDBJ databases">
        <title>Genome sequence of Clostridium liquoris DSM 100320.</title>
        <authorList>
            <person name="Poehlein A."/>
            <person name="Daniel R."/>
        </authorList>
    </citation>
    <scope>NUCLEOTIDE SEQUENCE [LARGE SCALE GENOMIC DNA]</scope>
    <source>
        <strain evidence="16 17">DSM 100320</strain>
    </source>
</reference>
<keyword evidence="5 14" id="KW-0138">CF(0)</keyword>
<evidence type="ECO:0000256" key="10">
    <source>
        <dbReference type="ARBA" id="ARBA00023121"/>
    </source>
</evidence>
<evidence type="ECO:0000256" key="14">
    <source>
        <dbReference type="HAMAP-Rule" id="MF_01396"/>
    </source>
</evidence>
<keyword evidence="6 14" id="KW-0812">Transmembrane</keyword>
<dbReference type="PROSITE" id="PS51257">
    <property type="entry name" value="PROKAR_LIPOPROTEIN"/>
    <property type="match status" value="1"/>
</dbReference>
<comment type="caution">
    <text evidence="16">The sequence shown here is derived from an EMBL/GenBank/DDBJ whole genome shotgun (WGS) entry which is preliminary data.</text>
</comment>
<evidence type="ECO:0000313" key="17">
    <source>
        <dbReference type="Proteomes" id="UP000239706"/>
    </source>
</evidence>
<dbReference type="InterPro" id="IPR005953">
    <property type="entry name" value="ATP_synth_csu_bac/chlpt"/>
</dbReference>
<keyword evidence="8 14" id="KW-1133">Transmembrane helix</keyword>
<comment type="function">
    <text evidence="13 14">F(1)F(0) ATP synthase produces ATP from ADP in the presence of a proton or sodium gradient. F-type ATPases consist of two structural domains, F(1) containing the extramembraneous catalytic core and F(0) containing the membrane proton channel, linked together by a central stalk and a peripheral stalk. During catalysis, ATP synthesis in the catalytic domain of F(1) is coupled via a rotary mechanism of the central stalk subunits to proton translocation.</text>
</comment>
<evidence type="ECO:0000256" key="3">
    <source>
        <dbReference type="ARBA" id="ARBA00022448"/>
    </source>
</evidence>
<keyword evidence="17" id="KW-1185">Reference proteome</keyword>
<evidence type="ECO:0000256" key="9">
    <source>
        <dbReference type="ARBA" id="ARBA00023065"/>
    </source>
</evidence>
<accession>A0A2T0B9A4</accession>
<dbReference type="CDD" id="cd18184">
    <property type="entry name" value="ATP-synt_Fo_c_NaATPase"/>
    <property type="match status" value="1"/>
</dbReference>
<dbReference type="NCBIfam" id="TIGR01260">
    <property type="entry name" value="ATP_synt_c"/>
    <property type="match status" value="1"/>
</dbReference>
<organism evidence="16 17">
    <name type="scientific">Clostridium liquoris</name>
    <dbReference type="NCBI Taxonomy" id="1289519"/>
    <lineage>
        <taxon>Bacteria</taxon>
        <taxon>Bacillati</taxon>
        <taxon>Bacillota</taxon>
        <taxon>Clostridia</taxon>
        <taxon>Eubacteriales</taxon>
        <taxon>Clostridiaceae</taxon>
        <taxon>Clostridium</taxon>
    </lineage>
</organism>
<dbReference type="GO" id="GO:0005886">
    <property type="term" value="C:plasma membrane"/>
    <property type="evidence" value="ECO:0007669"/>
    <property type="project" value="UniProtKB-SubCell"/>
</dbReference>
<comment type="subcellular location">
    <subcellularLocation>
        <location evidence="1 14">Cell membrane</location>
        <topology evidence="1 14">Multi-pass membrane protein</topology>
    </subcellularLocation>
</comment>
<protein>
    <recommendedName>
        <fullName evidence="14">ATP synthase subunit c</fullName>
    </recommendedName>
    <alternativeName>
        <fullName evidence="14">ATP synthase F(0) sector subunit c</fullName>
    </alternativeName>
    <alternativeName>
        <fullName evidence="14">F-type ATPase subunit c</fullName>
        <shortName evidence="14">F-ATPase subunit c</shortName>
    </alternativeName>
    <alternativeName>
        <fullName evidence="14">Lipid-binding protein</fullName>
    </alternativeName>
</protein>
<comment type="similarity">
    <text evidence="2 14">Belongs to the ATPase C chain family.</text>
</comment>
<feature type="site" description="Reversibly protonated during proton transport" evidence="14">
    <location>
        <position position="65"/>
    </location>
</feature>
<evidence type="ECO:0000313" key="16">
    <source>
        <dbReference type="EMBL" id="PRR80435.1"/>
    </source>
</evidence>
<dbReference type="HAMAP" id="MF_01396">
    <property type="entry name" value="ATP_synth_c_bact"/>
    <property type="match status" value="1"/>
</dbReference>
<dbReference type="GO" id="GO:0033177">
    <property type="term" value="C:proton-transporting two-sector ATPase complex, proton-transporting domain"/>
    <property type="evidence" value="ECO:0007669"/>
    <property type="project" value="InterPro"/>
</dbReference>
<evidence type="ECO:0000256" key="11">
    <source>
        <dbReference type="ARBA" id="ARBA00023136"/>
    </source>
</evidence>
<feature type="transmembrane region" description="Helical" evidence="14">
    <location>
        <begin position="59"/>
        <end position="83"/>
    </location>
</feature>
<dbReference type="InterPro" id="IPR020537">
    <property type="entry name" value="ATP_synth_F0_csu_DDCD_BS"/>
</dbReference>
<dbReference type="PRINTS" id="PR00124">
    <property type="entry name" value="ATPASEC"/>
</dbReference>
<dbReference type="Pfam" id="PF00137">
    <property type="entry name" value="ATP-synt_C"/>
    <property type="match status" value="1"/>
</dbReference>
<dbReference type="GO" id="GO:0046933">
    <property type="term" value="F:proton-transporting ATP synthase activity, rotational mechanism"/>
    <property type="evidence" value="ECO:0007669"/>
    <property type="project" value="UniProtKB-UniRule"/>
</dbReference>
<keyword evidence="3 14" id="KW-0813">Transport</keyword>
<evidence type="ECO:0000256" key="2">
    <source>
        <dbReference type="ARBA" id="ARBA00006704"/>
    </source>
</evidence>
<dbReference type="GO" id="GO:0008289">
    <property type="term" value="F:lipid binding"/>
    <property type="evidence" value="ECO:0007669"/>
    <property type="project" value="UniProtKB-KW"/>
</dbReference>
<evidence type="ECO:0000256" key="6">
    <source>
        <dbReference type="ARBA" id="ARBA00022692"/>
    </source>
</evidence>
<dbReference type="SUPFAM" id="SSF81333">
    <property type="entry name" value="F1F0 ATP synthase subunit C"/>
    <property type="match status" value="1"/>
</dbReference>
<keyword evidence="9 14" id="KW-0406">Ion transport</keyword>
<evidence type="ECO:0000256" key="7">
    <source>
        <dbReference type="ARBA" id="ARBA00022781"/>
    </source>
</evidence>
<evidence type="ECO:0000256" key="12">
    <source>
        <dbReference type="ARBA" id="ARBA00023310"/>
    </source>
</evidence>
<sequence>MNTIDPKAFVAGMAAIGAGLAALGCIGAGIGTGNAAGKAVEGISRQPEANGKIMSALVVGSAFSEATAIYAALIGLLLIFNVISKLI</sequence>
<proteinExistence type="inferred from homology"/>
<gene>
    <name evidence="14 16" type="primary">atpE</name>
    <name evidence="16" type="ORF">CLLI_03160</name>
</gene>
<keyword evidence="4 14" id="KW-1003">Cell membrane</keyword>
<keyword evidence="12 14" id="KW-0066">ATP synthesis</keyword>
<dbReference type="FunFam" id="1.20.20.10:FF:000002">
    <property type="entry name" value="ATP synthase subunit c"/>
    <property type="match status" value="1"/>
</dbReference>
<keyword evidence="7 14" id="KW-0375">Hydrogen ion transport</keyword>
<comment type="function">
    <text evidence="14">Key component of the F(0) channel; it plays a direct role in translocation across the membrane. A homomeric c-ring of between 10-14 subunits forms the central stalk rotor element with the F(1) delta and epsilon subunits.</text>
</comment>
<dbReference type="AlphaFoldDB" id="A0A2T0B9A4"/>
<dbReference type="EMBL" id="PVXO01000006">
    <property type="protein sequence ID" value="PRR80435.1"/>
    <property type="molecule type" value="Genomic_DNA"/>
</dbReference>
<comment type="caution">
    <text evidence="14">Lacks conserved residue(s) required for the propagation of feature annotation.</text>
</comment>
<dbReference type="InterPro" id="IPR000454">
    <property type="entry name" value="ATP_synth_F0_csu"/>
</dbReference>
<dbReference type="GO" id="GO:0045259">
    <property type="term" value="C:proton-transporting ATP synthase complex"/>
    <property type="evidence" value="ECO:0007669"/>
    <property type="project" value="UniProtKB-KW"/>
</dbReference>
<evidence type="ECO:0000256" key="8">
    <source>
        <dbReference type="ARBA" id="ARBA00022989"/>
    </source>
</evidence>
<feature type="domain" description="V-ATPase proteolipid subunit C-like" evidence="15">
    <location>
        <begin position="16"/>
        <end position="78"/>
    </location>
</feature>
<evidence type="ECO:0000256" key="4">
    <source>
        <dbReference type="ARBA" id="ARBA00022475"/>
    </source>
</evidence>
<dbReference type="InterPro" id="IPR038662">
    <property type="entry name" value="ATP_synth_F0_csu_sf"/>
</dbReference>
<evidence type="ECO:0000259" key="15">
    <source>
        <dbReference type="Pfam" id="PF00137"/>
    </source>
</evidence>
<dbReference type="Proteomes" id="UP000239706">
    <property type="component" value="Unassembled WGS sequence"/>
</dbReference>
<evidence type="ECO:0000256" key="13">
    <source>
        <dbReference type="ARBA" id="ARBA00025198"/>
    </source>
</evidence>
<dbReference type="InterPro" id="IPR002379">
    <property type="entry name" value="ATPase_proteolipid_c-like_dom"/>
</dbReference>
<evidence type="ECO:0000256" key="5">
    <source>
        <dbReference type="ARBA" id="ARBA00022547"/>
    </source>
</evidence>
<keyword evidence="11 14" id="KW-0472">Membrane</keyword>
<dbReference type="PANTHER" id="PTHR10031:SF0">
    <property type="entry name" value="ATPASE PROTEIN 9"/>
    <property type="match status" value="1"/>
</dbReference>
<dbReference type="PROSITE" id="PS00605">
    <property type="entry name" value="ATPASE_C"/>
    <property type="match status" value="1"/>
</dbReference>
<name>A0A2T0B9A4_9CLOT</name>